<protein>
    <submittedName>
        <fullName evidence="1">Uncharacterized protein</fullName>
    </submittedName>
</protein>
<keyword evidence="2" id="KW-1185">Reference proteome</keyword>
<evidence type="ECO:0000313" key="2">
    <source>
        <dbReference type="Proteomes" id="UP000070544"/>
    </source>
</evidence>
<reference evidence="1 2" key="1">
    <citation type="journal article" date="2015" name="Genome Biol. Evol.">
        <title>Phylogenomic analyses indicate that early fungi evolved digesting cell walls of algal ancestors of land plants.</title>
        <authorList>
            <person name="Chang Y."/>
            <person name="Wang S."/>
            <person name="Sekimoto S."/>
            <person name="Aerts A.L."/>
            <person name="Choi C."/>
            <person name="Clum A."/>
            <person name="LaButti K.M."/>
            <person name="Lindquist E.A."/>
            <person name="Yee Ngan C."/>
            <person name="Ohm R.A."/>
            <person name="Salamov A.A."/>
            <person name="Grigoriev I.V."/>
            <person name="Spatafora J.W."/>
            <person name="Berbee M.L."/>
        </authorList>
    </citation>
    <scope>NUCLEOTIDE SEQUENCE [LARGE SCALE GENOMIC DNA]</scope>
    <source>
        <strain evidence="1 2">JEL478</strain>
    </source>
</reference>
<dbReference type="Proteomes" id="UP000070544">
    <property type="component" value="Unassembled WGS sequence"/>
</dbReference>
<dbReference type="AlphaFoldDB" id="A0A139ATE1"/>
<name>A0A139ATE1_GONPJ</name>
<organism evidence="1 2">
    <name type="scientific">Gonapodya prolifera (strain JEL478)</name>
    <name type="common">Monoblepharis prolifera</name>
    <dbReference type="NCBI Taxonomy" id="1344416"/>
    <lineage>
        <taxon>Eukaryota</taxon>
        <taxon>Fungi</taxon>
        <taxon>Fungi incertae sedis</taxon>
        <taxon>Chytridiomycota</taxon>
        <taxon>Chytridiomycota incertae sedis</taxon>
        <taxon>Monoblepharidomycetes</taxon>
        <taxon>Monoblepharidales</taxon>
        <taxon>Gonapodyaceae</taxon>
        <taxon>Gonapodya</taxon>
    </lineage>
</organism>
<accession>A0A139ATE1</accession>
<gene>
    <name evidence="1" type="ORF">M427DRAFT_131440</name>
</gene>
<evidence type="ECO:0000313" key="1">
    <source>
        <dbReference type="EMBL" id="KXS19992.1"/>
    </source>
</evidence>
<sequence length="191" mass="21251">MGNSLIFELENLNVDTTALEDVVHHMESATWWRVSEAARIANKIDLEQRSALEKPIIHINSSLEPLCYNATFQHGKGMYEKMKNIMVQGVSQSNMFDKGTGEVIAILDNAREAMESELAAFCEGETRRLRMAVGPLLEGSDRPKIPYEVQQTILSRLEKFSKALGDMERKYSLDAEGDGDATEGALVARSA</sequence>
<proteinExistence type="predicted"/>
<dbReference type="EMBL" id="KQ965736">
    <property type="protein sequence ID" value="KXS19992.1"/>
    <property type="molecule type" value="Genomic_DNA"/>
</dbReference>